<dbReference type="EMBL" id="JYFE01000025">
    <property type="protein sequence ID" value="KIT16856.1"/>
    <property type="molecule type" value="Genomic_DNA"/>
</dbReference>
<dbReference type="AlphaFoldDB" id="A0A0D1EIX4"/>
<keyword evidence="2" id="KW-0732">Signal</keyword>
<protein>
    <recommendedName>
        <fullName evidence="5">PRC-barrel domain protein</fullName>
    </recommendedName>
</protein>
<evidence type="ECO:0000313" key="3">
    <source>
        <dbReference type="EMBL" id="KIT16856.1"/>
    </source>
</evidence>
<dbReference type="STRING" id="935700.jaqu_13530"/>
<dbReference type="SUPFAM" id="SSF50346">
    <property type="entry name" value="PRC-barrel domain"/>
    <property type="match status" value="1"/>
</dbReference>
<feature type="compositionally biased region" description="Polar residues" evidence="1">
    <location>
        <begin position="153"/>
        <end position="164"/>
    </location>
</feature>
<sequence>MKLFLTSTAIVLAASGFAQADNHAASMTDDVEMPPRAEGVMNVTSEGSGLTTQAPTTTQVVPAPGGVPSGTYTSGGGTIDTAIVPRTDPEAGVEGAVMQAPVDVPDLDDGTVVANPQTPATAVISDGQVETPVMDSTSEAAATGGADEGSATVDPTQAADSEGSTVTNDIDFAASLGRDGDIVQSDTLTLPQIEGVDVRDSTGEIVGEIGYTVNGAMGENNMAQAVVDIGGFLGLGEHSVLMPLEEIVFLRSDGGELEAYIDMTREELEAMPEYEG</sequence>
<name>A0A0D1EIX4_9RHOB</name>
<gene>
    <name evidence="3" type="ORF">jaqu_13530</name>
</gene>
<comment type="caution">
    <text evidence="3">The sequence shown here is derived from an EMBL/GenBank/DDBJ whole genome shotgun (WGS) entry which is preliminary data.</text>
</comment>
<dbReference type="Proteomes" id="UP000032232">
    <property type="component" value="Unassembled WGS sequence"/>
</dbReference>
<dbReference type="PATRIC" id="fig|935700.4.peg.1407"/>
<evidence type="ECO:0008006" key="5">
    <source>
        <dbReference type="Google" id="ProtNLM"/>
    </source>
</evidence>
<evidence type="ECO:0000256" key="1">
    <source>
        <dbReference type="SAM" id="MobiDB-lite"/>
    </source>
</evidence>
<feature type="signal peptide" evidence="2">
    <location>
        <begin position="1"/>
        <end position="20"/>
    </location>
</feature>
<evidence type="ECO:0000256" key="2">
    <source>
        <dbReference type="SAM" id="SignalP"/>
    </source>
</evidence>
<dbReference type="InterPro" id="IPR011033">
    <property type="entry name" value="PRC_barrel-like_sf"/>
</dbReference>
<accession>A0A0D1EIX4</accession>
<feature type="region of interest" description="Disordered" evidence="1">
    <location>
        <begin position="134"/>
        <end position="164"/>
    </location>
</feature>
<evidence type="ECO:0000313" key="4">
    <source>
        <dbReference type="Proteomes" id="UP000032232"/>
    </source>
</evidence>
<organism evidence="3 4">
    <name type="scientific">Jannaschia aquimarina</name>
    <dbReference type="NCBI Taxonomy" id="935700"/>
    <lineage>
        <taxon>Bacteria</taxon>
        <taxon>Pseudomonadati</taxon>
        <taxon>Pseudomonadota</taxon>
        <taxon>Alphaproteobacteria</taxon>
        <taxon>Rhodobacterales</taxon>
        <taxon>Roseobacteraceae</taxon>
        <taxon>Jannaschia</taxon>
    </lineage>
</organism>
<feature type="chain" id="PRO_5002229930" description="PRC-barrel domain protein" evidence="2">
    <location>
        <begin position="21"/>
        <end position="276"/>
    </location>
</feature>
<proteinExistence type="predicted"/>
<keyword evidence="4" id="KW-1185">Reference proteome</keyword>
<reference evidence="3 4" key="1">
    <citation type="submission" date="2015-02" db="EMBL/GenBank/DDBJ databases">
        <title>Genome Sequence of Jannaschia aquimarina DSM28248, a member of the Roseobacter clade.</title>
        <authorList>
            <person name="Voget S."/>
            <person name="Daniel R."/>
        </authorList>
    </citation>
    <scope>NUCLEOTIDE SEQUENCE [LARGE SCALE GENOMIC DNA]</scope>
    <source>
        <strain evidence="3 4">GSW-M26</strain>
    </source>
</reference>
<dbReference type="Gene3D" id="2.30.30.240">
    <property type="entry name" value="PRC-barrel domain"/>
    <property type="match status" value="1"/>
</dbReference>